<gene>
    <name evidence="5" type="ORF">SELMODRAFT_413256</name>
</gene>
<proteinExistence type="predicted"/>
<feature type="compositionally biased region" description="Low complexity" evidence="2">
    <location>
        <begin position="11"/>
        <end position="34"/>
    </location>
</feature>
<dbReference type="GO" id="GO:0048471">
    <property type="term" value="C:perinuclear region of cytoplasm"/>
    <property type="evidence" value="ECO:0000318"/>
    <property type="project" value="GO_Central"/>
</dbReference>
<dbReference type="InterPro" id="IPR008942">
    <property type="entry name" value="ENTH_VHS"/>
</dbReference>
<dbReference type="GO" id="GO:0003723">
    <property type="term" value="F:RNA binding"/>
    <property type="evidence" value="ECO:0007669"/>
    <property type="project" value="InterPro"/>
</dbReference>
<reference evidence="5 6" key="1">
    <citation type="journal article" date="2011" name="Science">
        <title>The Selaginella genome identifies genetic changes associated with the evolution of vascular plants.</title>
        <authorList>
            <person name="Banks J.A."/>
            <person name="Nishiyama T."/>
            <person name="Hasebe M."/>
            <person name="Bowman J.L."/>
            <person name="Gribskov M."/>
            <person name="dePamphilis C."/>
            <person name="Albert V.A."/>
            <person name="Aono N."/>
            <person name="Aoyama T."/>
            <person name="Ambrose B.A."/>
            <person name="Ashton N.W."/>
            <person name="Axtell M.J."/>
            <person name="Barker E."/>
            <person name="Barker M.S."/>
            <person name="Bennetzen J.L."/>
            <person name="Bonawitz N.D."/>
            <person name="Chapple C."/>
            <person name="Cheng C."/>
            <person name="Correa L.G."/>
            <person name="Dacre M."/>
            <person name="DeBarry J."/>
            <person name="Dreyer I."/>
            <person name="Elias M."/>
            <person name="Engstrom E.M."/>
            <person name="Estelle M."/>
            <person name="Feng L."/>
            <person name="Finet C."/>
            <person name="Floyd S.K."/>
            <person name="Frommer W.B."/>
            <person name="Fujita T."/>
            <person name="Gramzow L."/>
            <person name="Gutensohn M."/>
            <person name="Harholt J."/>
            <person name="Hattori M."/>
            <person name="Heyl A."/>
            <person name="Hirai T."/>
            <person name="Hiwatashi Y."/>
            <person name="Ishikawa M."/>
            <person name="Iwata M."/>
            <person name="Karol K.G."/>
            <person name="Koehler B."/>
            <person name="Kolukisaoglu U."/>
            <person name="Kubo M."/>
            <person name="Kurata T."/>
            <person name="Lalonde S."/>
            <person name="Li K."/>
            <person name="Li Y."/>
            <person name="Litt A."/>
            <person name="Lyons E."/>
            <person name="Manning G."/>
            <person name="Maruyama T."/>
            <person name="Michael T.P."/>
            <person name="Mikami K."/>
            <person name="Miyazaki S."/>
            <person name="Morinaga S."/>
            <person name="Murata T."/>
            <person name="Mueller-Roeber B."/>
            <person name="Nelson D.R."/>
            <person name="Obara M."/>
            <person name="Oguri Y."/>
            <person name="Olmstead R.G."/>
            <person name="Onodera N."/>
            <person name="Petersen B.L."/>
            <person name="Pils B."/>
            <person name="Prigge M."/>
            <person name="Rensing S.A."/>
            <person name="Riano-Pachon D.M."/>
            <person name="Roberts A.W."/>
            <person name="Sato Y."/>
            <person name="Scheller H.V."/>
            <person name="Schulz B."/>
            <person name="Schulz C."/>
            <person name="Shakirov E.V."/>
            <person name="Shibagaki N."/>
            <person name="Shinohara N."/>
            <person name="Shippen D.E."/>
            <person name="Soerensen I."/>
            <person name="Sotooka R."/>
            <person name="Sugimoto N."/>
            <person name="Sugita M."/>
            <person name="Sumikawa N."/>
            <person name="Tanurdzic M."/>
            <person name="Theissen G."/>
            <person name="Ulvskov P."/>
            <person name="Wakazuki S."/>
            <person name="Weng J.K."/>
            <person name="Willats W.W."/>
            <person name="Wipf D."/>
            <person name="Wolf P.G."/>
            <person name="Yang L."/>
            <person name="Zimmer A.D."/>
            <person name="Zhu Q."/>
            <person name="Mitros T."/>
            <person name="Hellsten U."/>
            <person name="Loque D."/>
            <person name="Otillar R."/>
            <person name="Salamov A."/>
            <person name="Schmutz J."/>
            <person name="Shapiro H."/>
            <person name="Lindquist E."/>
            <person name="Lucas S."/>
            <person name="Rokhsar D."/>
            <person name="Grigoriev I.V."/>
        </authorList>
    </citation>
    <scope>NUCLEOTIDE SEQUENCE [LARGE SCALE GENOMIC DNA]</scope>
</reference>
<dbReference type="Gene3D" id="1.10.10.790">
    <property type="entry name" value="Surp module"/>
    <property type="match status" value="1"/>
</dbReference>
<dbReference type="eggNOG" id="KOG0007">
    <property type="taxonomic scope" value="Eukaryota"/>
</dbReference>
<dbReference type="GO" id="GO:0006397">
    <property type="term" value="P:mRNA processing"/>
    <property type="evidence" value="ECO:0007669"/>
    <property type="project" value="UniProtKB-KW"/>
</dbReference>
<evidence type="ECO:0000256" key="2">
    <source>
        <dbReference type="SAM" id="MobiDB-lite"/>
    </source>
</evidence>
<feature type="compositionally biased region" description="Pro residues" evidence="2">
    <location>
        <begin position="63"/>
        <end position="74"/>
    </location>
</feature>
<keyword evidence="1" id="KW-0507">mRNA processing</keyword>
<dbReference type="InterPro" id="IPR006569">
    <property type="entry name" value="CID_dom"/>
</dbReference>
<feature type="region of interest" description="Disordered" evidence="2">
    <location>
        <begin position="1"/>
        <end position="96"/>
    </location>
</feature>
<feature type="region of interest" description="Disordered" evidence="2">
    <location>
        <begin position="502"/>
        <end position="574"/>
    </location>
</feature>
<dbReference type="InterPro" id="IPR056922">
    <property type="entry name" value="SWAP1_C"/>
</dbReference>
<dbReference type="PROSITE" id="PS50128">
    <property type="entry name" value="SURP"/>
    <property type="match status" value="1"/>
</dbReference>
<keyword evidence="6" id="KW-1185">Reference proteome</keyword>
<dbReference type="SMART" id="SM00582">
    <property type="entry name" value="RPR"/>
    <property type="match status" value="1"/>
</dbReference>
<dbReference type="OMA" id="KNMQTAF"/>
<protein>
    <recommendedName>
        <fullName evidence="7">CID domain-containing protein</fullName>
    </recommendedName>
</protein>
<dbReference type="HOGENOM" id="CLU_024166_0_0_1"/>
<dbReference type="KEGG" id="smo:SELMODRAFT_413256"/>
<dbReference type="InParanoid" id="D8RNV2"/>
<feature type="domain" description="SURP motif" evidence="3">
    <location>
        <begin position="101"/>
        <end position="145"/>
    </location>
</feature>
<dbReference type="Pfam" id="PF04818">
    <property type="entry name" value="CID"/>
    <property type="match status" value="1"/>
</dbReference>
<feature type="domain" description="CID" evidence="4">
    <location>
        <begin position="230"/>
        <end position="372"/>
    </location>
</feature>
<dbReference type="Pfam" id="PF25123">
    <property type="entry name" value="SWAP1_C"/>
    <property type="match status" value="1"/>
</dbReference>
<dbReference type="PROSITE" id="PS51391">
    <property type="entry name" value="CID"/>
    <property type="match status" value="1"/>
</dbReference>
<dbReference type="SUPFAM" id="SSF109905">
    <property type="entry name" value="Surp module (SWAP domain)"/>
    <property type="match status" value="1"/>
</dbReference>
<evidence type="ECO:0000259" key="4">
    <source>
        <dbReference type="PROSITE" id="PS51391"/>
    </source>
</evidence>
<feature type="compositionally biased region" description="Gly residues" evidence="2">
    <location>
        <begin position="1"/>
        <end position="10"/>
    </location>
</feature>
<dbReference type="OrthoDB" id="21470at2759"/>
<sequence length="602" mass="65397">MEGQFFGGAGMAPQQQQQFVAPPQQSPVAAQQPFRSLPAPPHFQYGYVSQQPFPPYIATAAAAPPPPPPPPPPIAHNSFFNPWEMPPTPVPPPQDSELHKRIDKLVEFYVKNGPGFEALMKEKQKENPDYAFLFGADGHSYYQYKLWITINPHLVAFNPALNMVNQAIGVPAGITPPPPPPPPPPSAAAAASSFPAFFDLAAAASAPPVMHHPQQQFFDPALATAATQIISSEMVAELHGLLDNLSGTKEAIKNARNWFVQRSTFAPTLVEVLRDRVTKSDGNVDSQMNILYLVNDILFSSLQSRLNTKELDGVALAFRPVLSSILVAIYQNPRVNDAEREQVEKMLQFWRTKEVYDPDTVYSLDKEMRFDSTAGGRYGEKTLPPPEPERDEDHQLQSSAASFPAPPQSPSVASLFPALAPFLAAQAPSTQTQQPAGRAEQAPYPFFPPGLIPGMVRKMQIGSGVPYSPLSPLDIPTIIPSSATSESHIMDRVSKFFKEIGEPDPLAGKYKPSGDSDDEGAGSGGARIPPPPQMQQVDPQTGTLPDGSLEHRPGMTSTGRLGLGAAADPNEATQYDDVYTSYRKQRRTNYHTSLSARAAAAR</sequence>
<organism evidence="6">
    <name type="scientific">Selaginella moellendorffii</name>
    <name type="common">Spikemoss</name>
    <dbReference type="NCBI Taxonomy" id="88036"/>
    <lineage>
        <taxon>Eukaryota</taxon>
        <taxon>Viridiplantae</taxon>
        <taxon>Streptophyta</taxon>
        <taxon>Embryophyta</taxon>
        <taxon>Tracheophyta</taxon>
        <taxon>Lycopodiopsida</taxon>
        <taxon>Selaginellales</taxon>
        <taxon>Selaginellaceae</taxon>
        <taxon>Selaginella</taxon>
    </lineage>
</organism>
<dbReference type="AlphaFoldDB" id="D8RNV2"/>
<dbReference type="PANTHER" id="PTHR12323:SF0">
    <property type="entry name" value="CALCIUM HOMEOSTASIS ENDOPLASMIC RETICULUM PROTEIN"/>
    <property type="match status" value="1"/>
</dbReference>
<feature type="region of interest" description="Disordered" evidence="2">
    <location>
        <begin position="372"/>
        <end position="410"/>
    </location>
</feature>
<evidence type="ECO:0008006" key="7">
    <source>
        <dbReference type="Google" id="ProtNLM"/>
    </source>
</evidence>
<evidence type="ECO:0000313" key="5">
    <source>
        <dbReference type="EMBL" id="EFJ26145.1"/>
    </source>
</evidence>
<dbReference type="PANTHER" id="PTHR12323">
    <property type="entry name" value="SR-RELATED CTD ASSOCIATED FACTOR 6"/>
    <property type="match status" value="1"/>
</dbReference>
<dbReference type="SUPFAM" id="SSF48464">
    <property type="entry name" value="ENTH/VHS domain"/>
    <property type="match status" value="1"/>
</dbReference>
<dbReference type="STRING" id="88036.D8RNV2"/>
<feature type="compositionally biased region" description="Pro residues" evidence="2">
    <location>
        <begin position="84"/>
        <end position="94"/>
    </location>
</feature>
<evidence type="ECO:0000256" key="1">
    <source>
        <dbReference type="ARBA" id="ARBA00022664"/>
    </source>
</evidence>
<dbReference type="GO" id="GO:0005634">
    <property type="term" value="C:nucleus"/>
    <property type="evidence" value="ECO:0007669"/>
    <property type="project" value="UniProtKB-ARBA"/>
</dbReference>
<dbReference type="GO" id="GO:0006874">
    <property type="term" value="P:intracellular calcium ion homeostasis"/>
    <property type="evidence" value="ECO:0000318"/>
    <property type="project" value="GO_Central"/>
</dbReference>
<dbReference type="InterPro" id="IPR000061">
    <property type="entry name" value="Surp"/>
</dbReference>
<dbReference type="Pfam" id="PF01805">
    <property type="entry name" value="Surp"/>
    <property type="match status" value="1"/>
</dbReference>
<dbReference type="SMART" id="SM00648">
    <property type="entry name" value="SWAP"/>
    <property type="match status" value="1"/>
</dbReference>
<dbReference type="Gene3D" id="1.25.40.90">
    <property type="match status" value="1"/>
</dbReference>
<dbReference type="Proteomes" id="UP000001514">
    <property type="component" value="Unassembled WGS sequence"/>
</dbReference>
<dbReference type="InterPro" id="IPR035967">
    <property type="entry name" value="SWAP/Surp_sf"/>
</dbReference>
<name>D8RNV2_SELML</name>
<dbReference type="FunCoup" id="D8RNV2">
    <property type="interactions" value="1263"/>
</dbReference>
<dbReference type="EMBL" id="GL377585">
    <property type="protein sequence ID" value="EFJ26145.1"/>
    <property type="molecule type" value="Genomic_DNA"/>
</dbReference>
<evidence type="ECO:0000259" key="3">
    <source>
        <dbReference type="PROSITE" id="PS50128"/>
    </source>
</evidence>
<evidence type="ECO:0000313" key="6">
    <source>
        <dbReference type="Proteomes" id="UP000001514"/>
    </source>
</evidence>
<accession>D8RNV2</accession>
<dbReference type="Gramene" id="EFJ26145">
    <property type="protein sequence ID" value="EFJ26145"/>
    <property type="gene ID" value="SELMODRAFT_413256"/>
</dbReference>